<protein>
    <submittedName>
        <fullName evidence="1">Uncharacterized protein</fullName>
    </submittedName>
</protein>
<proteinExistence type="predicted"/>
<name>A0A0E9S4Z5_ANGAN</name>
<dbReference type="EMBL" id="GBXM01072852">
    <property type="protein sequence ID" value="JAH35725.1"/>
    <property type="molecule type" value="Transcribed_RNA"/>
</dbReference>
<dbReference type="AlphaFoldDB" id="A0A0E9S4Z5"/>
<sequence>MKKYSYIVFKKGSNFPLYRGFFFF</sequence>
<reference evidence="1" key="2">
    <citation type="journal article" date="2015" name="Fish Shellfish Immunol.">
        <title>Early steps in the European eel (Anguilla anguilla)-Vibrio vulnificus interaction in the gills: Role of the RtxA13 toxin.</title>
        <authorList>
            <person name="Callol A."/>
            <person name="Pajuelo D."/>
            <person name="Ebbesson L."/>
            <person name="Teles M."/>
            <person name="MacKenzie S."/>
            <person name="Amaro C."/>
        </authorList>
    </citation>
    <scope>NUCLEOTIDE SEQUENCE</scope>
</reference>
<evidence type="ECO:0000313" key="1">
    <source>
        <dbReference type="EMBL" id="JAH35725.1"/>
    </source>
</evidence>
<organism evidence="1">
    <name type="scientific">Anguilla anguilla</name>
    <name type="common">European freshwater eel</name>
    <name type="synonym">Muraena anguilla</name>
    <dbReference type="NCBI Taxonomy" id="7936"/>
    <lineage>
        <taxon>Eukaryota</taxon>
        <taxon>Metazoa</taxon>
        <taxon>Chordata</taxon>
        <taxon>Craniata</taxon>
        <taxon>Vertebrata</taxon>
        <taxon>Euteleostomi</taxon>
        <taxon>Actinopterygii</taxon>
        <taxon>Neopterygii</taxon>
        <taxon>Teleostei</taxon>
        <taxon>Anguilliformes</taxon>
        <taxon>Anguillidae</taxon>
        <taxon>Anguilla</taxon>
    </lineage>
</organism>
<reference evidence="1" key="1">
    <citation type="submission" date="2014-11" db="EMBL/GenBank/DDBJ databases">
        <authorList>
            <person name="Amaro Gonzalez C."/>
        </authorList>
    </citation>
    <scope>NUCLEOTIDE SEQUENCE</scope>
</reference>
<accession>A0A0E9S4Z5</accession>